<name>A0A6N3G4F9_9FIRM</name>
<organism evidence="1">
    <name type="scientific">Hungatella hathewayi</name>
    <dbReference type="NCBI Taxonomy" id="154046"/>
    <lineage>
        <taxon>Bacteria</taxon>
        <taxon>Bacillati</taxon>
        <taxon>Bacillota</taxon>
        <taxon>Clostridia</taxon>
        <taxon>Lachnospirales</taxon>
        <taxon>Lachnospiraceae</taxon>
        <taxon>Hungatella</taxon>
    </lineage>
</organism>
<reference evidence="1" key="1">
    <citation type="submission" date="2019-11" db="EMBL/GenBank/DDBJ databases">
        <authorList>
            <person name="Feng L."/>
        </authorList>
    </citation>
    <scope>NUCLEOTIDE SEQUENCE</scope>
    <source>
        <strain evidence="1">ChathewayiLFYP18</strain>
    </source>
</reference>
<protein>
    <submittedName>
        <fullName evidence="1">Uncharacterized protein</fullName>
    </submittedName>
</protein>
<gene>
    <name evidence="1" type="ORF">CHLFYP18_01604</name>
</gene>
<dbReference type="AlphaFoldDB" id="A0A6N3G4F9"/>
<sequence length="33" mass="3834">MQYLKSGHIRGSEEETIVLSQVEVNEQLELNLF</sequence>
<accession>A0A6N3G4F9</accession>
<dbReference type="EMBL" id="CACRUH010000062">
    <property type="protein sequence ID" value="VYU59254.1"/>
    <property type="molecule type" value="Genomic_DNA"/>
</dbReference>
<proteinExistence type="predicted"/>
<evidence type="ECO:0000313" key="1">
    <source>
        <dbReference type="EMBL" id="VYU59254.1"/>
    </source>
</evidence>